<protein>
    <submittedName>
        <fullName evidence="1">Uncharacterized protein</fullName>
    </submittedName>
</protein>
<organism evidence="1 2">
    <name type="scientific">Tetranychus urticae</name>
    <name type="common">Two-spotted spider mite</name>
    <dbReference type="NCBI Taxonomy" id="32264"/>
    <lineage>
        <taxon>Eukaryota</taxon>
        <taxon>Metazoa</taxon>
        <taxon>Ecdysozoa</taxon>
        <taxon>Arthropoda</taxon>
        <taxon>Chelicerata</taxon>
        <taxon>Arachnida</taxon>
        <taxon>Acari</taxon>
        <taxon>Acariformes</taxon>
        <taxon>Trombidiformes</taxon>
        <taxon>Prostigmata</taxon>
        <taxon>Eleutherengona</taxon>
        <taxon>Raphignathae</taxon>
        <taxon>Tetranychoidea</taxon>
        <taxon>Tetranychidae</taxon>
        <taxon>Tetranychus</taxon>
    </lineage>
</organism>
<sequence>MICAGFSSSQKVPIDDRWILINKLYCVPVFRPSQPGEKKLILTIVDLILHDYSSSLQEWNP</sequence>
<dbReference type="AlphaFoldDB" id="T1KR77"/>
<keyword evidence="2" id="KW-1185">Reference proteome</keyword>
<dbReference type="HOGENOM" id="CLU_2925552_0_0_1"/>
<dbReference type="EMBL" id="CAEY01000384">
    <property type="status" value="NOT_ANNOTATED_CDS"/>
    <property type="molecule type" value="Genomic_DNA"/>
</dbReference>
<proteinExistence type="predicted"/>
<reference evidence="1" key="2">
    <citation type="submission" date="2015-06" db="UniProtKB">
        <authorList>
            <consortium name="EnsemblMetazoa"/>
        </authorList>
    </citation>
    <scope>IDENTIFICATION</scope>
</reference>
<accession>T1KR77</accession>
<dbReference type="EnsemblMetazoa" id="tetur18g02540.1">
    <property type="protein sequence ID" value="tetur18g02540.1"/>
    <property type="gene ID" value="tetur18g02540"/>
</dbReference>
<evidence type="ECO:0000313" key="2">
    <source>
        <dbReference type="Proteomes" id="UP000015104"/>
    </source>
</evidence>
<name>T1KR77_TETUR</name>
<reference evidence="2" key="1">
    <citation type="submission" date="2011-08" db="EMBL/GenBank/DDBJ databases">
        <authorList>
            <person name="Rombauts S."/>
        </authorList>
    </citation>
    <scope>NUCLEOTIDE SEQUENCE</scope>
    <source>
        <strain evidence="2">London</strain>
    </source>
</reference>
<evidence type="ECO:0000313" key="1">
    <source>
        <dbReference type="EnsemblMetazoa" id="tetur18g02540.1"/>
    </source>
</evidence>
<dbReference type="Proteomes" id="UP000015104">
    <property type="component" value="Unassembled WGS sequence"/>
</dbReference>